<dbReference type="GO" id="GO:0005549">
    <property type="term" value="F:odorant binding"/>
    <property type="evidence" value="ECO:0007669"/>
    <property type="project" value="InterPro"/>
</dbReference>
<dbReference type="AlphaFoldDB" id="A0A8J6H5B6"/>
<evidence type="ECO:0000313" key="11">
    <source>
        <dbReference type="EMBL" id="KAH0808226.1"/>
    </source>
</evidence>
<keyword evidence="9" id="KW-0807">Transducer</keyword>
<evidence type="ECO:0000256" key="10">
    <source>
        <dbReference type="SAM" id="Phobius"/>
    </source>
</evidence>
<proteinExistence type="predicted"/>
<evidence type="ECO:0000256" key="4">
    <source>
        <dbReference type="ARBA" id="ARBA00022692"/>
    </source>
</evidence>
<feature type="transmembrane region" description="Helical" evidence="10">
    <location>
        <begin position="444"/>
        <end position="464"/>
    </location>
</feature>
<evidence type="ECO:0000256" key="6">
    <source>
        <dbReference type="ARBA" id="ARBA00022989"/>
    </source>
</evidence>
<dbReference type="PANTHER" id="PTHR21137">
    <property type="entry name" value="ODORANT RECEPTOR"/>
    <property type="match status" value="1"/>
</dbReference>
<accession>A0A8J6H5B6</accession>
<feature type="transmembrane region" description="Helical" evidence="10">
    <location>
        <begin position="411"/>
        <end position="432"/>
    </location>
</feature>
<reference evidence="11" key="1">
    <citation type="journal article" date="2020" name="J Insects Food Feed">
        <title>The yellow mealworm (Tenebrio molitor) genome: a resource for the emerging insects as food and feed industry.</title>
        <authorList>
            <person name="Eriksson T."/>
            <person name="Andere A."/>
            <person name="Kelstrup H."/>
            <person name="Emery V."/>
            <person name="Picard C."/>
        </authorList>
    </citation>
    <scope>NUCLEOTIDE SEQUENCE</scope>
    <source>
        <strain evidence="11">Stoneville</strain>
        <tissue evidence="11">Whole head</tissue>
    </source>
</reference>
<keyword evidence="7 10" id="KW-0472">Membrane</keyword>
<dbReference type="Pfam" id="PF02949">
    <property type="entry name" value="7tm_6"/>
    <property type="match status" value="1"/>
</dbReference>
<feature type="transmembrane region" description="Helical" evidence="10">
    <location>
        <begin position="341"/>
        <end position="366"/>
    </location>
</feature>
<dbReference type="EMBL" id="JABDTM020029000">
    <property type="protein sequence ID" value="KAH0808226.1"/>
    <property type="molecule type" value="Genomic_DNA"/>
</dbReference>
<protein>
    <recommendedName>
        <fullName evidence="13">Odorant receptor</fullName>
    </recommendedName>
</protein>
<reference evidence="11" key="2">
    <citation type="submission" date="2021-08" db="EMBL/GenBank/DDBJ databases">
        <authorList>
            <person name="Eriksson T."/>
        </authorList>
    </citation>
    <scope>NUCLEOTIDE SEQUENCE</scope>
    <source>
        <strain evidence="11">Stoneville</strain>
        <tissue evidence="11">Whole head</tissue>
    </source>
</reference>
<evidence type="ECO:0000313" key="12">
    <source>
        <dbReference type="Proteomes" id="UP000719412"/>
    </source>
</evidence>
<dbReference type="GO" id="GO:0005886">
    <property type="term" value="C:plasma membrane"/>
    <property type="evidence" value="ECO:0007669"/>
    <property type="project" value="UniProtKB-SubCell"/>
</dbReference>
<keyword evidence="5" id="KW-0552">Olfaction</keyword>
<name>A0A8J6H5B6_TENMO</name>
<evidence type="ECO:0000256" key="1">
    <source>
        <dbReference type="ARBA" id="ARBA00004651"/>
    </source>
</evidence>
<evidence type="ECO:0000256" key="9">
    <source>
        <dbReference type="ARBA" id="ARBA00023224"/>
    </source>
</evidence>
<evidence type="ECO:0000256" key="2">
    <source>
        <dbReference type="ARBA" id="ARBA00022475"/>
    </source>
</evidence>
<evidence type="ECO:0008006" key="13">
    <source>
        <dbReference type="Google" id="ProtNLM"/>
    </source>
</evidence>
<comment type="caution">
    <text evidence="11">The sequence shown here is derived from an EMBL/GenBank/DDBJ whole genome shotgun (WGS) entry which is preliminary data.</text>
</comment>
<feature type="transmembrane region" description="Helical" evidence="10">
    <location>
        <begin position="231"/>
        <end position="250"/>
    </location>
</feature>
<gene>
    <name evidence="11" type="ORF">GEV33_014565</name>
</gene>
<dbReference type="InterPro" id="IPR004117">
    <property type="entry name" value="7tm6_olfct_rcpt"/>
</dbReference>
<keyword evidence="12" id="KW-1185">Reference proteome</keyword>
<evidence type="ECO:0000256" key="5">
    <source>
        <dbReference type="ARBA" id="ARBA00022725"/>
    </source>
</evidence>
<evidence type="ECO:0000256" key="3">
    <source>
        <dbReference type="ARBA" id="ARBA00022606"/>
    </source>
</evidence>
<feature type="transmembrane region" description="Helical" evidence="10">
    <location>
        <begin position="198"/>
        <end position="219"/>
    </location>
</feature>
<sequence length="542" mass="62204">MKTTRRRVEDAMKENREDRILLGGNRIGERGARNWEDEREDGKRKFKDKLENAEGLMEWIEEMDGSRGETVIDYGIVNEEAWERVEELRIEERAADHLALGEGKNREGKRDIPRHLRIKIRSLGALMSCNSVKYCLLVAATSSGLAVKIAFSPVLTFSLEARLRNSDKNVEGAVVQEFMENLGGLWPSGGKYSPKNIYTGYALICFIFIVISHNLSQLVNVCFIYDQLETLTASIVVMLSEVTGMVKFYLFHKNIRVVKDLMTMLEGDLFQPKTTRQRVMLRGSLNTWKKIYVVFSLSAVMTIFLWGLHPLVDGSYKNQELPFLAWYPYCYRASPQYQLTYVYQVVANFFIAITNQNIDAFISALLMYTATQCEMLCDDLANLVGTDRRNFGRCVKHHQEILRFAQSTNQFLSVMTFGQFANSVVAICMTMFQLSVVTPFTPDFYTLVCCQSACFTQVFVYCWFGNEVMIKSSNISFSAYESGFWIDSSIALQKDLVFFLMRCCKPIQLRAVNFFGLSLQSFTSILRTSWSYFALLQQMNKK</sequence>
<dbReference type="Proteomes" id="UP000719412">
    <property type="component" value="Unassembled WGS sequence"/>
</dbReference>
<feature type="transmembrane region" description="Helical" evidence="10">
    <location>
        <begin position="291"/>
        <end position="312"/>
    </location>
</feature>
<dbReference type="GO" id="GO:0007165">
    <property type="term" value="P:signal transduction"/>
    <property type="evidence" value="ECO:0007669"/>
    <property type="project" value="UniProtKB-KW"/>
</dbReference>
<evidence type="ECO:0000256" key="7">
    <source>
        <dbReference type="ARBA" id="ARBA00023136"/>
    </source>
</evidence>
<dbReference type="PANTHER" id="PTHR21137:SF35">
    <property type="entry name" value="ODORANT RECEPTOR 19A-RELATED"/>
    <property type="match status" value="1"/>
</dbReference>
<keyword evidence="3" id="KW-0716">Sensory transduction</keyword>
<organism evidence="11 12">
    <name type="scientific">Tenebrio molitor</name>
    <name type="common">Yellow mealworm beetle</name>
    <dbReference type="NCBI Taxonomy" id="7067"/>
    <lineage>
        <taxon>Eukaryota</taxon>
        <taxon>Metazoa</taxon>
        <taxon>Ecdysozoa</taxon>
        <taxon>Arthropoda</taxon>
        <taxon>Hexapoda</taxon>
        <taxon>Insecta</taxon>
        <taxon>Pterygota</taxon>
        <taxon>Neoptera</taxon>
        <taxon>Endopterygota</taxon>
        <taxon>Coleoptera</taxon>
        <taxon>Polyphaga</taxon>
        <taxon>Cucujiformia</taxon>
        <taxon>Tenebrionidae</taxon>
        <taxon>Tenebrio</taxon>
    </lineage>
</organism>
<evidence type="ECO:0000256" key="8">
    <source>
        <dbReference type="ARBA" id="ARBA00023170"/>
    </source>
</evidence>
<keyword evidence="6 10" id="KW-1133">Transmembrane helix</keyword>
<dbReference type="GO" id="GO:0004984">
    <property type="term" value="F:olfactory receptor activity"/>
    <property type="evidence" value="ECO:0007669"/>
    <property type="project" value="InterPro"/>
</dbReference>
<keyword evidence="4 10" id="KW-0812">Transmembrane</keyword>
<keyword evidence="8" id="KW-0675">Receptor</keyword>
<keyword evidence="2" id="KW-1003">Cell membrane</keyword>
<comment type="subcellular location">
    <subcellularLocation>
        <location evidence="1">Cell membrane</location>
        <topology evidence="1">Multi-pass membrane protein</topology>
    </subcellularLocation>
</comment>